<evidence type="ECO:0000313" key="3">
    <source>
        <dbReference type="Proteomes" id="UP001199106"/>
    </source>
</evidence>
<name>A0AAD4IBY4_9PLEO</name>
<dbReference type="EMBL" id="JAANER010000003">
    <property type="protein sequence ID" value="KAG9191883.1"/>
    <property type="molecule type" value="Genomic_DNA"/>
</dbReference>
<reference evidence="2" key="1">
    <citation type="submission" date="2021-07" db="EMBL/GenBank/DDBJ databases">
        <title>Genome Resource of American Ginseng Black Spot Pathogen Alternaria panax.</title>
        <authorList>
            <person name="Qiu C."/>
            <person name="Wang W."/>
            <person name="Liu Z."/>
        </authorList>
    </citation>
    <scope>NUCLEOTIDE SEQUENCE</scope>
    <source>
        <strain evidence="2">BNCC115425</strain>
    </source>
</reference>
<feature type="non-terminal residue" evidence="2">
    <location>
        <position position="46"/>
    </location>
</feature>
<accession>A0AAD4IBY4</accession>
<comment type="caution">
    <text evidence="2">The sequence shown here is derived from an EMBL/GenBank/DDBJ whole genome shotgun (WGS) entry which is preliminary data.</text>
</comment>
<keyword evidence="3" id="KW-1185">Reference proteome</keyword>
<feature type="compositionally biased region" description="Basic and acidic residues" evidence="1">
    <location>
        <begin position="24"/>
        <end position="46"/>
    </location>
</feature>
<protein>
    <submittedName>
        <fullName evidence="2">Uncharacterized protein</fullName>
    </submittedName>
</protein>
<evidence type="ECO:0000256" key="1">
    <source>
        <dbReference type="SAM" id="MobiDB-lite"/>
    </source>
</evidence>
<dbReference type="Proteomes" id="UP001199106">
    <property type="component" value="Unassembled WGS sequence"/>
</dbReference>
<gene>
    <name evidence="2" type="ORF">G6011_10617</name>
</gene>
<organism evidence="2 3">
    <name type="scientific">Alternaria panax</name>
    <dbReference type="NCBI Taxonomy" id="48097"/>
    <lineage>
        <taxon>Eukaryota</taxon>
        <taxon>Fungi</taxon>
        <taxon>Dikarya</taxon>
        <taxon>Ascomycota</taxon>
        <taxon>Pezizomycotina</taxon>
        <taxon>Dothideomycetes</taxon>
        <taxon>Pleosporomycetidae</taxon>
        <taxon>Pleosporales</taxon>
        <taxon>Pleosporineae</taxon>
        <taxon>Pleosporaceae</taxon>
        <taxon>Alternaria</taxon>
        <taxon>Alternaria sect. Panax</taxon>
    </lineage>
</organism>
<evidence type="ECO:0000313" key="2">
    <source>
        <dbReference type="EMBL" id="KAG9191883.1"/>
    </source>
</evidence>
<feature type="region of interest" description="Disordered" evidence="1">
    <location>
        <begin position="1"/>
        <end position="46"/>
    </location>
</feature>
<proteinExistence type="predicted"/>
<dbReference type="AlphaFoldDB" id="A0AAD4IBY4"/>
<sequence length="46" mass="4858">MSDQLDDKFMNSGTGAPAPQTSGDKGDSSKRDGDKKRGGKGEEKKD</sequence>
<feature type="compositionally biased region" description="Polar residues" evidence="1">
    <location>
        <begin position="11"/>
        <end position="22"/>
    </location>
</feature>